<evidence type="ECO:0000256" key="9">
    <source>
        <dbReference type="SAM" id="MobiDB-lite"/>
    </source>
</evidence>
<comment type="similarity">
    <text evidence="2">Belongs to the SNAP family.</text>
</comment>
<proteinExistence type="inferred from homology"/>
<dbReference type="SUPFAM" id="SSF48452">
    <property type="entry name" value="TPR-like"/>
    <property type="match status" value="1"/>
</dbReference>
<evidence type="ECO:0000256" key="7">
    <source>
        <dbReference type="ARBA" id="ARBA00040047"/>
    </source>
</evidence>
<dbReference type="GO" id="GO:0015031">
    <property type="term" value="P:protein transport"/>
    <property type="evidence" value="ECO:0007669"/>
    <property type="project" value="UniProtKB-KW"/>
</dbReference>
<dbReference type="PANTHER" id="PTHR13768:SF2">
    <property type="entry name" value="GAMMA-SOLUBLE NSF ATTACHMENT PROTEIN"/>
    <property type="match status" value="1"/>
</dbReference>
<dbReference type="GO" id="GO:0016020">
    <property type="term" value="C:membrane"/>
    <property type="evidence" value="ECO:0007669"/>
    <property type="project" value="UniProtKB-SubCell"/>
</dbReference>
<evidence type="ECO:0000256" key="8">
    <source>
        <dbReference type="ARBA" id="ARBA00042485"/>
    </source>
</evidence>
<dbReference type="Gene3D" id="1.25.40.10">
    <property type="entry name" value="Tetratricopeptide repeat domain"/>
    <property type="match status" value="1"/>
</dbReference>
<reference evidence="10 11" key="1">
    <citation type="submission" date="2024-08" db="EMBL/GenBank/DDBJ databases">
        <title>Gnathostoma spinigerum genome.</title>
        <authorList>
            <person name="Gonzalez-Bertolin B."/>
            <person name="Monzon S."/>
            <person name="Zaballos A."/>
            <person name="Jimenez P."/>
            <person name="Dekumyoy P."/>
            <person name="Varona S."/>
            <person name="Cuesta I."/>
            <person name="Sumanam S."/>
            <person name="Adisakwattana P."/>
            <person name="Gasser R.B."/>
            <person name="Hernandez-Gonzalez A."/>
            <person name="Young N.D."/>
            <person name="Perteguer M.J."/>
        </authorList>
    </citation>
    <scope>NUCLEOTIDE SEQUENCE [LARGE SCALE GENOMIC DNA]</scope>
    <source>
        <strain evidence="10">AL3</strain>
        <tissue evidence="10">Liver</tissue>
    </source>
</reference>
<dbReference type="GO" id="GO:0016192">
    <property type="term" value="P:vesicle-mediated transport"/>
    <property type="evidence" value="ECO:0007669"/>
    <property type="project" value="UniProtKB-KW"/>
</dbReference>
<comment type="caution">
    <text evidence="10">The sequence shown here is derived from an EMBL/GenBank/DDBJ whole genome shotgun (WGS) entry which is preliminary data.</text>
</comment>
<dbReference type="Proteomes" id="UP001608902">
    <property type="component" value="Unassembled WGS sequence"/>
</dbReference>
<evidence type="ECO:0000313" key="10">
    <source>
        <dbReference type="EMBL" id="MFH4973727.1"/>
    </source>
</evidence>
<dbReference type="Pfam" id="PF14938">
    <property type="entry name" value="SNAP"/>
    <property type="match status" value="1"/>
</dbReference>
<keyword evidence="3" id="KW-0813">Transport</keyword>
<evidence type="ECO:0000256" key="5">
    <source>
        <dbReference type="ARBA" id="ARBA00022927"/>
    </source>
</evidence>
<gene>
    <name evidence="10" type="ORF">AB6A40_000436</name>
</gene>
<dbReference type="InterPro" id="IPR011990">
    <property type="entry name" value="TPR-like_helical_dom_sf"/>
</dbReference>
<evidence type="ECO:0000256" key="3">
    <source>
        <dbReference type="ARBA" id="ARBA00022448"/>
    </source>
</evidence>
<evidence type="ECO:0000256" key="1">
    <source>
        <dbReference type="ARBA" id="ARBA00004170"/>
    </source>
</evidence>
<keyword evidence="5" id="KW-0653">Protein transport</keyword>
<feature type="region of interest" description="Disordered" evidence="9">
    <location>
        <begin position="285"/>
        <end position="304"/>
    </location>
</feature>
<dbReference type="AlphaFoldDB" id="A0ABD6EAM2"/>
<sequence length="304" mass="34060">MDAANERRIQEAKTCIQKAEEHLKTSVLKMKFKPDYDSAAIEYGRAAVCYKNANDLNMACDMYIKASSAFSSSGNLFHCAKCKESAAMISRDMGDSENAMKYMEEAADCYAESGSSESSAMALDKAGKFLETVDPEKAISIYEKALMLVRQTDRSKMISDFSNRIARLNMKLGRYSEAIKAVEEEFDNCTETKTDSGRVGQLTCSLVLLHLAKEDSIAASKSLENCMRFLDVNSPEVALCNSLITVYESGDDDAFQELLRRPIMRNMDNEYLRLMKKLKAGGAESRVEHLQSGENREDYEEDLK</sequence>
<evidence type="ECO:0000256" key="6">
    <source>
        <dbReference type="ARBA" id="ARBA00023136"/>
    </source>
</evidence>
<protein>
    <recommendedName>
        <fullName evidence="7">Gamma-soluble NSF attachment protein</fullName>
    </recommendedName>
    <alternativeName>
        <fullName evidence="8">N-ethylmaleimide-sensitive factor attachment protein gamma</fullName>
    </alternativeName>
</protein>
<name>A0ABD6EAM2_9BILA</name>
<evidence type="ECO:0000256" key="2">
    <source>
        <dbReference type="ARBA" id="ARBA00010050"/>
    </source>
</evidence>
<dbReference type="EMBL" id="JBGFUD010000118">
    <property type="protein sequence ID" value="MFH4973727.1"/>
    <property type="molecule type" value="Genomic_DNA"/>
</dbReference>
<keyword evidence="11" id="KW-1185">Reference proteome</keyword>
<organism evidence="10 11">
    <name type="scientific">Gnathostoma spinigerum</name>
    <dbReference type="NCBI Taxonomy" id="75299"/>
    <lineage>
        <taxon>Eukaryota</taxon>
        <taxon>Metazoa</taxon>
        <taxon>Ecdysozoa</taxon>
        <taxon>Nematoda</taxon>
        <taxon>Chromadorea</taxon>
        <taxon>Rhabditida</taxon>
        <taxon>Spirurina</taxon>
        <taxon>Gnathostomatomorpha</taxon>
        <taxon>Gnathostomatoidea</taxon>
        <taxon>Gnathostomatidae</taxon>
        <taxon>Gnathostoma</taxon>
    </lineage>
</organism>
<keyword evidence="6" id="KW-0472">Membrane</keyword>
<keyword evidence="4" id="KW-0931">ER-Golgi transport</keyword>
<accession>A0ABD6EAM2</accession>
<evidence type="ECO:0000313" key="11">
    <source>
        <dbReference type="Proteomes" id="UP001608902"/>
    </source>
</evidence>
<comment type="subcellular location">
    <subcellularLocation>
        <location evidence="1">Membrane</location>
        <topology evidence="1">Peripheral membrane protein</topology>
    </subcellularLocation>
</comment>
<dbReference type="InterPro" id="IPR000744">
    <property type="entry name" value="NSF_attach"/>
</dbReference>
<dbReference type="PANTHER" id="PTHR13768">
    <property type="entry name" value="SOLUBLE NSF ATTACHMENT PROTEIN SNAP"/>
    <property type="match status" value="1"/>
</dbReference>
<evidence type="ECO:0000256" key="4">
    <source>
        <dbReference type="ARBA" id="ARBA00022892"/>
    </source>
</evidence>